<name>A0A512TPE4_CLOBU</name>
<feature type="repeat" description="Cell wall-binding" evidence="2">
    <location>
        <begin position="424"/>
        <end position="443"/>
    </location>
</feature>
<comment type="caution">
    <text evidence="4">The sequence shown here is derived from an EMBL/GenBank/DDBJ whole genome shotgun (WGS) entry which is preliminary data.</text>
</comment>
<dbReference type="Proteomes" id="UP000321089">
    <property type="component" value="Unassembled WGS sequence"/>
</dbReference>
<protein>
    <recommendedName>
        <fullName evidence="6">N-acetylmuramoyl-L-alanine amidase family protein</fullName>
    </recommendedName>
</protein>
<dbReference type="SUPFAM" id="SSF69360">
    <property type="entry name" value="Cell wall binding repeat"/>
    <property type="match status" value="2"/>
</dbReference>
<keyword evidence="1" id="KW-0677">Repeat</keyword>
<dbReference type="AlphaFoldDB" id="A0A512TPE4"/>
<keyword evidence="3" id="KW-0732">Signal</keyword>
<feature type="repeat" description="Cell wall-binding" evidence="2">
    <location>
        <begin position="382"/>
        <end position="401"/>
    </location>
</feature>
<evidence type="ECO:0000256" key="3">
    <source>
        <dbReference type="SAM" id="SignalP"/>
    </source>
</evidence>
<organism evidence="4 5">
    <name type="scientific">Clostridium butyricum</name>
    <dbReference type="NCBI Taxonomy" id="1492"/>
    <lineage>
        <taxon>Bacteria</taxon>
        <taxon>Bacillati</taxon>
        <taxon>Bacillota</taxon>
        <taxon>Clostridia</taxon>
        <taxon>Eubacteriales</taxon>
        <taxon>Clostridiaceae</taxon>
        <taxon>Clostridium</taxon>
    </lineage>
</organism>
<feature type="repeat" description="Cell wall-binding" evidence="2">
    <location>
        <begin position="402"/>
        <end position="421"/>
    </location>
</feature>
<dbReference type="EMBL" id="BKBC01000041">
    <property type="protein sequence ID" value="GEQ22142.1"/>
    <property type="molecule type" value="Genomic_DNA"/>
</dbReference>
<evidence type="ECO:0000313" key="5">
    <source>
        <dbReference type="Proteomes" id="UP000321089"/>
    </source>
</evidence>
<accession>A0A512TPE4</accession>
<dbReference type="Gene3D" id="2.30.30.20">
    <property type="entry name" value="Aspartate carbamoyltransferase regulatory subunit, C-terminal domain"/>
    <property type="match status" value="1"/>
</dbReference>
<dbReference type="Gene3D" id="2.10.270.10">
    <property type="entry name" value="Cholin Binding"/>
    <property type="match status" value="5"/>
</dbReference>
<dbReference type="Pfam" id="PF01473">
    <property type="entry name" value="Choline_bind_1"/>
    <property type="match status" value="2"/>
</dbReference>
<gene>
    <name evidence="4" type="ORF">CBU02nite_26480</name>
</gene>
<dbReference type="RefSeq" id="WP_146868792.1">
    <property type="nucleotide sequence ID" value="NZ_BKBC01000041.1"/>
</dbReference>
<sequence length="547" mass="62860">MIKRLKKTSALIVLATTLATIVPVGNMQIRAEAADKYSNEFSNNYNIESLENSISLASEETAEDKQIAGKITQYINGKYPGATVKVQSPKYIKLTITKSIAEKMATQICSSNDTIRQILKNEPNLVKPGASQEEVNKIVDSMTDEQIESVKPKVYNAVYQTILAFNGQSVPIYGYEVMNGDQIEDAGYFVGGKIGALIMQKDGKPLCISVDQIKDFNEQIKNKILEDIKEKISEIIQNSEITEIIDKVLKKVNSVVSDVTDTMEDLSDAIDDLTDSIKDKADDIDDAWDKVFDRFDNDEGWGKKDGYMYYYDKDGISLKGVQKIDGKTYYFNRIDGAMETGWQIVDGKRCYFDEKKGYQLFLQWVQDGEDWYFLSDQGPVKKSEWVNDNGRKYYLKSDGKMTKDWLKIDDNWYYFNGSNGAMEYSTWKYSNDKWYYLNQDGKAANDWTYINENWYYFRENSCSMETGWFRADGSWYYSDSTGAMKTGWIQGDDGWYYLDDTSGKMKKNEWVYSNGSWYYFNINGAMVTKARYIDGVKYNFNSDGRMA</sequence>
<dbReference type="Pfam" id="PF19127">
    <property type="entry name" value="Choline_bind_3"/>
    <property type="match status" value="3"/>
</dbReference>
<reference evidence="4 5" key="1">
    <citation type="submission" date="2019-07" db="EMBL/GenBank/DDBJ databases">
        <title>Whole genome shotgun sequence of Clostridium butyricum NBRC 3858.</title>
        <authorList>
            <person name="Hosoyama A."/>
            <person name="Uohara A."/>
            <person name="Ohji S."/>
            <person name="Ichikawa N."/>
        </authorList>
    </citation>
    <scope>NUCLEOTIDE SEQUENCE [LARGE SCALE GENOMIC DNA]</scope>
    <source>
        <strain evidence="4 5">NBRC 3858</strain>
    </source>
</reference>
<proteinExistence type="predicted"/>
<evidence type="ECO:0000256" key="2">
    <source>
        <dbReference type="PROSITE-ProRule" id="PRU00591"/>
    </source>
</evidence>
<feature type="signal peptide" evidence="3">
    <location>
        <begin position="1"/>
        <end position="21"/>
    </location>
</feature>
<evidence type="ECO:0008006" key="6">
    <source>
        <dbReference type="Google" id="ProtNLM"/>
    </source>
</evidence>
<evidence type="ECO:0000256" key="1">
    <source>
        <dbReference type="ARBA" id="ARBA00022737"/>
    </source>
</evidence>
<evidence type="ECO:0000313" key="4">
    <source>
        <dbReference type="EMBL" id="GEQ22142.1"/>
    </source>
</evidence>
<feature type="chain" id="PRO_5038340209" description="N-acetylmuramoyl-L-alanine amidase family protein" evidence="3">
    <location>
        <begin position="22"/>
        <end position="547"/>
    </location>
</feature>
<dbReference type="PROSITE" id="PS51170">
    <property type="entry name" value="CW"/>
    <property type="match status" value="5"/>
</dbReference>
<feature type="repeat" description="Cell wall-binding" evidence="2">
    <location>
        <begin position="507"/>
        <end position="526"/>
    </location>
</feature>
<dbReference type="InterPro" id="IPR018337">
    <property type="entry name" value="Cell_wall/Cho-bd_repeat"/>
</dbReference>
<feature type="repeat" description="Cell wall-binding" evidence="2">
    <location>
        <begin position="465"/>
        <end position="484"/>
    </location>
</feature>